<dbReference type="Proteomes" id="UP000070444">
    <property type="component" value="Unassembled WGS sequence"/>
</dbReference>
<evidence type="ECO:0000256" key="10">
    <source>
        <dbReference type="SAM" id="Phobius"/>
    </source>
</evidence>
<dbReference type="GO" id="GO:0005886">
    <property type="term" value="C:plasma membrane"/>
    <property type="evidence" value="ECO:0007669"/>
    <property type="project" value="UniProtKB-SubCell"/>
</dbReference>
<comment type="subcellular location">
    <subcellularLocation>
        <location evidence="1">Cell membrane</location>
        <topology evidence="1">Multi-pass membrane protein</topology>
    </subcellularLocation>
</comment>
<feature type="transmembrane region" description="Helical" evidence="10">
    <location>
        <begin position="113"/>
        <end position="140"/>
    </location>
</feature>
<evidence type="ECO:0000256" key="4">
    <source>
        <dbReference type="ARBA" id="ARBA00022989"/>
    </source>
</evidence>
<proteinExistence type="inferred from homology"/>
<dbReference type="PANTHER" id="PTHR24229">
    <property type="entry name" value="NEUROPEPTIDES RECEPTOR"/>
    <property type="match status" value="1"/>
</dbReference>
<dbReference type="PROSITE" id="PS50262">
    <property type="entry name" value="G_PROTEIN_RECEP_F1_2"/>
    <property type="match status" value="1"/>
</dbReference>
<dbReference type="GO" id="GO:0042277">
    <property type="term" value="F:peptide binding"/>
    <property type="evidence" value="ECO:0007669"/>
    <property type="project" value="TreeGrafter"/>
</dbReference>
<protein>
    <recommendedName>
        <fullName evidence="11">G-protein coupled receptors family 1 profile domain-containing protein</fullName>
    </recommendedName>
</protein>
<evidence type="ECO:0000256" key="7">
    <source>
        <dbReference type="ARBA" id="ARBA00023170"/>
    </source>
</evidence>
<comment type="similarity">
    <text evidence="9">Belongs to the G-protein coupled receptor 1 family.</text>
</comment>
<feature type="transmembrane region" description="Helical" evidence="10">
    <location>
        <begin position="49"/>
        <end position="71"/>
    </location>
</feature>
<evidence type="ECO:0000256" key="5">
    <source>
        <dbReference type="ARBA" id="ARBA00023040"/>
    </source>
</evidence>
<dbReference type="SUPFAM" id="SSF81321">
    <property type="entry name" value="Family A G protein-coupled receptor-like"/>
    <property type="match status" value="1"/>
</dbReference>
<organism evidence="12 13">
    <name type="scientific">Conidiobolus coronatus (strain ATCC 28846 / CBS 209.66 / NRRL 28638)</name>
    <name type="common">Delacroixia coronata</name>
    <dbReference type="NCBI Taxonomy" id="796925"/>
    <lineage>
        <taxon>Eukaryota</taxon>
        <taxon>Fungi</taxon>
        <taxon>Fungi incertae sedis</taxon>
        <taxon>Zoopagomycota</taxon>
        <taxon>Entomophthoromycotina</taxon>
        <taxon>Entomophthoromycetes</taxon>
        <taxon>Entomophthorales</taxon>
        <taxon>Ancylistaceae</taxon>
        <taxon>Conidiobolus</taxon>
    </lineage>
</organism>
<reference evidence="12 13" key="1">
    <citation type="journal article" date="2015" name="Genome Biol. Evol.">
        <title>Phylogenomic analyses indicate that early fungi evolved digesting cell walls of algal ancestors of land plants.</title>
        <authorList>
            <person name="Chang Y."/>
            <person name="Wang S."/>
            <person name="Sekimoto S."/>
            <person name="Aerts A.L."/>
            <person name="Choi C."/>
            <person name="Clum A."/>
            <person name="LaButti K.M."/>
            <person name="Lindquist E.A."/>
            <person name="Yee Ngan C."/>
            <person name="Ohm R.A."/>
            <person name="Salamov A.A."/>
            <person name="Grigoriev I.V."/>
            <person name="Spatafora J.W."/>
            <person name="Berbee M.L."/>
        </authorList>
    </citation>
    <scope>NUCLEOTIDE SEQUENCE [LARGE SCALE GENOMIC DNA]</scope>
    <source>
        <strain evidence="12 13">NRRL 28638</strain>
    </source>
</reference>
<keyword evidence="5 9" id="KW-0297">G-protein coupled receptor</keyword>
<evidence type="ECO:0000256" key="1">
    <source>
        <dbReference type="ARBA" id="ARBA00004651"/>
    </source>
</evidence>
<keyword evidence="3 9" id="KW-0812">Transmembrane</keyword>
<dbReference type="EMBL" id="KQ964754">
    <property type="protein sequence ID" value="KXN66209.1"/>
    <property type="molecule type" value="Genomic_DNA"/>
</dbReference>
<dbReference type="Gene3D" id="1.20.1070.10">
    <property type="entry name" value="Rhodopsin 7-helix transmembrane proteins"/>
    <property type="match status" value="1"/>
</dbReference>
<dbReference type="InterPro" id="IPR000276">
    <property type="entry name" value="GPCR_Rhodpsn"/>
</dbReference>
<dbReference type="OrthoDB" id="6142583at2759"/>
<dbReference type="CDD" id="cd00637">
    <property type="entry name" value="7tm_classA_rhodopsin-like"/>
    <property type="match status" value="1"/>
</dbReference>
<accession>A0A137NTZ8</accession>
<feature type="transmembrane region" description="Helical" evidence="10">
    <location>
        <begin position="226"/>
        <end position="247"/>
    </location>
</feature>
<evidence type="ECO:0000313" key="13">
    <source>
        <dbReference type="Proteomes" id="UP000070444"/>
    </source>
</evidence>
<evidence type="ECO:0000259" key="11">
    <source>
        <dbReference type="PROSITE" id="PS50262"/>
    </source>
</evidence>
<feature type="transmembrane region" description="Helical" evidence="10">
    <location>
        <begin position="259"/>
        <end position="279"/>
    </location>
</feature>
<name>A0A137NTZ8_CONC2</name>
<feature type="transmembrane region" description="Helical" evidence="10">
    <location>
        <begin position="172"/>
        <end position="193"/>
    </location>
</feature>
<dbReference type="GO" id="GO:0004930">
    <property type="term" value="F:G protein-coupled receptor activity"/>
    <property type="evidence" value="ECO:0007669"/>
    <property type="project" value="UniProtKB-KW"/>
</dbReference>
<keyword evidence="2" id="KW-1003">Cell membrane</keyword>
<keyword evidence="13" id="KW-1185">Reference proteome</keyword>
<evidence type="ECO:0000256" key="3">
    <source>
        <dbReference type="ARBA" id="ARBA00022692"/>
    </source>
</evidence>
<evidence type="ECO:0000256" key="9">
    <source>
        <dbReference type="RuleBase" id="RU000688"/>
    </source>
</evidence>
<dbReference type="PRINTS" id="PR00237">
    <property type="entry name" value="GPCRRHODOPSN"/>
</dbReference>
<dbReference type="AlphaFoldDB" id="A0A137NTZ8"/>
<feature type="transmembrane region" description="Helical" evidence="10">
    <location>
        <begin position="83"/>
        <end position="106"/>
    </location>
</feature>
<gene>
    <name evidence="12" type="ORF">CONCODRAFT_11998</name>
</gene>
<keyword evidence="8 9" id="KW-0807">Transducer</keyword>
<evidence type="ECO:0000313" key="12">
    <source>
        <dbReference type="EMBL" id="KXN66209.1"/>
    </source>
</evidence>
<feature type="transmembrane region" description="Helical" evidence="10">
    <location>
        <begin position="16"/>
        <end position="37"/>
    </location>
</feature>
<evidence type="ECO:0000256" key="6">
    <source>
        <dbReference type="ARBA" id="ARBA00023136"/>
    </source>
</evidence>
<feature type="domain" description="G-protein coupled receptors family 1 profile" evidence="11">
    <location>
        <begin position="29"/>
        <end position="276"/>
    </location>
</feature>
<dbReference type="PANTHER" id="PTHR24229:SF40">
    <property type="entry name" value="ALLATOSTATIN C RECEPTOR 1-RELATED"/>
    <property type="match status" value="1"/>
</dbReference>
<dbReference type="InterPro" id="IPR017452">
    <property type="entry name" value="GPCR_Rhodpsn_7TM"/>
</dbReference>
<evidence type="ECO:0000256" key="8">
    <source>
        <dbReference type="ARBA" id="ARBA00023224"/>
    </source>
</evidence>
<sequence>MVENQEIDEGLRTGVIIHKFVCAVLGLLINAPIIFILAKRLTKNSHVDIKLCAIVAAADVLTCLCLIFRSIFSKFPYDIFEVHHAWCTFDALVTAQLTIFSSYFLAIMSIERFLLICLNISLSIYIWYTILAIGVFPYYISACISAYYGLATLTAAKIYCSFTPQGPAHVTFLLINILFYLSLFLVIFSYIGIMIMKYKQCLNQLNLNIPKEQVYRECRSTIFKSFLYIILYLLVFSGKIYSVTYIIITGKPRTMLMDIIATCLVSFSSFVNAVILLYMNQEVRKSFMELMYKVKRKILNIQSH</sequence>
<keyword evidence="6 10" id="KW-0472">Membrane</keyword>
<keyword evidence="7 9" id="KW-0675">Receptor</keyword>
<evidence type="ECO:0000256" key="2">
    <source>
        <dbReference type="ARBA" id="ARBA00022475"/>
    </source>
</evidence>
<dbReference type="PROSITE" id="PS00237">
    <property type="entry name" value="G_PROTEIN_RECEP_F1_1"/>
    <property type="match status" value="1"/>
</dbReference>
<keyword evidence="4 10" id="KW-1133">Transmembrane helix</keyword>